<dbReference type="Gene3D" id="3.60.130.10">
    <property type="entry name" value="Clavaminate synthase-like"/>
    <property type="match status" value="1"/>
</dbReference>
<proteinExistence type="inferred from homology"/>
<feature type="domain" description="TauD/TfdA-like" evidence="7">
    <location>
        <begin position="26"/>
        <end position="270"/>
    </location>
</feature>
<dbReference type="Pfam" id="PF02668">
    <property type="entry name" value="TauD"/>
    <property type="match status" value="1"/>
</dbReference>
<dbReference type="SUPFAM" id="SSF51197">
    <property type="entry name" value="Clavaminate synthase-like"/>
    <property type="match status" value="1"/>
</dbReference>
<dbReference type="GO" id="GO:0051213">
    <property type="term" value="F:dioxygenase activity"/>
    <property type="evidence" value="ECO:0007669"/>
    <property type="project" value="UniProtKB-KW"/>
</dbReference>
<dbReference type="Proteomes" id="UP001055200">
    <property type="component" value="Chromosome"/>
</dbReference>
<evidence type="ECO:0000313" key="9">
    <source>
        <dbReference type="Proteomes" id="UP001055200"/>
    </source>
</evidence>
<evidence type="ECO:0000313" key="8">
    <source>
        <dbReference type="EMBL" id="ULN51422.1"/>
    </source>
</evidence>
<comment type="similarity">
    <text evidence="2">Belongs to the TfdA dioxygenase family.</text>
</comment>
<keyword evidence="6" id="KW-0408">Iron</keyword>
<dbReference type="RefSeq" id="WP_240169705.1">
    <property type="nucleotide sequence ID" value="NZ_CP092365.1"/>
</dbReference>
<evidence type="ECO:0000256" key="5">
    <source>
        <dbReference type="ARBA" id="ARBA00023002"/>
    </source>
</evidence>
<evidence type="ECO:0000256" key="1">
    <source>
        <dbReference type="ARBA" id="ARBA00001954"/>
    </source>
</evidence>
<accession>A0ABY3TW38</accession>
<sequence>MTISTSALTELTGLAVSGATAEDLMRPAAAAECLHDLDEHGVLVYRQIGLSDDELVAFSRTLGTVVVQPTGEHRLPEIQTITMDPTKTNPVMASYRRGNFYWHIDGATLEVPQKATVLIARTVDPAGGDTEFANTYAAYAALSDARKAEIADLRVRHSFAHAQSLGNPDAGPEERRAWQRVPDRTHPLVWTRRNGRRSLLLGATAAEVVGWPAQRGRALLDELLEWSTQPRFTLRHKWSVGDLVIWDNTGMLHRALPFAATSVRRIHRTTIAGEESVSAA</sequence>
<dbReference type="InterPro" id="IPR042098">
    <property type="entry name" value="TauD-like_sf"/>
</dbReference>
<name>A0ABY3TW38_9MYCO</name>
<dbReference type="PANTHER" id="PTHR43779:SF3">
    <property type="entry name" value="(3R)-3-[(CARBOXYMETHYL)AMINO]FATTY ACID OXYGENASE_DECARBOXYLASE"/>
    <property type="match status" value="1"/>
</dbReference>
<evidence type="ECO:0000256" key="4">
    <source>
        <dbReference type="ARBA" id="ARBA00022964"/>
    </source>
</evidence>
<evidence type="ECO:0000256" key="3">
    <source>
        <dbReference type="ARBA" id="ARBA00022723"/>
    </source>
</evidence>
<evidence type="ECO:0000256" key="6">
    <source>
        <dbReference type="ARBA" id="ARBA00023004"/>
    </source>
</evidence>
<organism evidence="8 9">
    <name type="scientific">Mycolicibacillus parakoreensis</name>
    <dbReference type="NCBI Taxonomy" id="1069221"/>
    <lineage>
        <taxon>Bacteria</taxon>
        <taxon>Bacillati</taxon>
        <taxon>Actinomycetota</taxon>
        <taxon>Actinomycetes</taxon>
        <taxon>Mycobacteriales</taxon>
        <taxon>Mycobacteriaceae</taxon>
        <taxon>Mycolicibacillus</taxon>
    </lineage>
</organism>
<dbReference type="InterPro" id="IPR051178">
    <property type="entry name" value="TfdA_dioxygenase"/>
</dbReference>
<reference evidence="8" key="1">
    <citation type="submission" date="2022-08" db="EMBL/GenBank/DDBJ databases">
        <title>Complete genome sequence of 14 non-tuberculosis mycobacteria type-strains.</title>
        <authorList>
            <person name="Igarashi Y."/>
            <person name="Osugi A."/>
            <person name="Mitarai S."/>
        </authorList>
    </citation>
    <scope>NUCLEOTIDE SEQUENCE</scope>
    <source>
        <strain evidence="8">DSM 45575</strain>
    </source>
</reference>
<evidence type="ECO:0000256" key="2">
    <source>
        <dbReference type="ARBA" id="ARBA00005896"/>
    </source>
</evidence>
<dbReference type="InterPro" id="IPR003819">
    <property type="entry name" value="TauD/TfdA-like"/>
</dbReference>
<gene>
    <name evidence="8" type="ORF">MIU77_10890</name>
</gene>
<comment type="cofactor">
    <cofactor evidence="1">
        <name>Fe(2+)</name>
        <dbReference type="ChEBI" id="CHEBI:29033"/>
    </cofactor>
</comment>
<keyword evidence="3" id="KW-0479">Metal-binding</keyword>
<protein>
    <submittedName>
        <fullName evidence="8">TauD/TfdA family dioxygenase</fullName>
    </submittedName>
</protein>
<dbReference type="PANTHER" id="PTHR43779">
    <property type="entry name" value="DIOXYGENASE RV0097-RELATED"/>
    <property type="match status" value="1"/>
</dbReference>
<keyword evidence="4 8" id="KW-0223">Dioxygenase</keyword>
<keyword evidence="5" id="KW-0560">Oxidoreductase</keyword>
<evidence type="ECO:0000259" key="7">
    <source>
        <dbReference type="Pfam" id="PF02668"/>
    </source>
</evidence>
<dbReference type="EMBL" id="CP092365">
    <property type="protein sequence ID" value="ULN51422.1"/>
    <property type="molecule type" value="Genomic_DNA"/>
</dbReference>
<keyword evidence="9" id="KW-1185">Reference proteome</keyword>